<evidence type="ECO:0000313" key="4">
    <source>
        <dbReference type="Proteomes" id="UP001596058"/>
    </source>
</evidence>
<dbReference type="GO" id="GO:0004519">
    <property type="term" value="F:endonuclease activity"/>
    <property type="evidence" value="ECO:0007669"/>
    <property type="project" value="UniProtKB-KW"/>
</dbReference>
<dbReference type="RefSeq" id="WP_379520323.1">
    <property type="nucleotide sequence ID" value="NZ_JBHSPA010000057.1"/>
</dbReference>
<dbReference type="Gene3D" id="1.10.30.50">
    <property type="match status" value="1"/>
</dbReference>
<dbReference type="EMBL" id="JBHSPA010000057">
    <property type="protein sequence ID" value="MFC5830841.1"/>
    <property type="molecule type" value="Genomic_DNA"/>
</dbReference>
<accession>A0ABW1D194</accession>
<evidence type="ECO:0000313" key="3">
    <source>
        <dbReference type="EMBL" id="MFC5830841.1"/>
    </source>
</evidence>
<dbReference type="Proteomes" id="UP001596058">
    <property type="component" value="Unassembled WGS sequence"/>
</dbReference>
<keyword evidence="3" id="KW-0255">Endonuclease</keyword>
<dbReference type="Pfam" id="PF01844">
    <property type="entry name" value="HNH"/>
    <property type="match status" value="1"/>
</dbReference>
<dbReference type="CDD" id="cd00085">
    <property type="entry name" value="HNHc"/>
    <property type="match status" value="1"/>
</dbReference>
<comment type="caution">
    <text evidence="3">The sequence shown here is derived from an EMBL/GenBank/DDBJ whole genome shotgun (WGS) entry which is preliminary data.</text>
</comment>
<evidence type="ECO:0000256" key="1">
    <source>
        <dbReference type="SAM" id="MobiDB-lite"/>
    </source>
</evidence>
<gene>
    <name evidence="3" type="ORF">ACFPZ3_43910</name>
</gene>
<organism evidence="3 4">
    <name type="scientific">Nonomuraea insulae</name>
    <dbReference type="NCBI Taxonomy" id="1616787"/>
    <lineage>
        <taxon>Bacteria</taxon>
        <taxon>Bacillati</taxon>
        <taxon>Actinomycetota</taxon>
        <taxon>Actinomycetes</taxon>
        <taxon>Streptosporangiales</taxon>
        <taxon>Streptosporangiaceae</taxon>
        <taxon>Nonomuraea</taxon>
    </lineage>
</organism>
<feature type="compositionally biased region" description="Basic and acidic residues" evidence="1">
    <location>
        <begin position="19"/>
        <end position="28"/>
    </location>
</feature>
<evidence type="ECO:0000259" key="2">
    <source>
        <dbReference type="SMART" id="SM00507"/>
    </source>
</evidence>
<protein>
    <submittedName>
        <fullName evidence="3">HNH endonuclease</fullName>
    </submittedName>
</protein>
<sequence length="91" mass="10239">MRHSGFTDQLGWSGVMETPQRERREAGRMSRRFNQSQRAALFLAAEGLCMRCGAELQRGWHGDHVTPYSKGGRTDVVNGEALCPECNLSER</sequence>
<proteinExistence type="predicted"/>
<keyword evidence="4" id="KW-1185">Reference proteome</keyword>
<feature type="domain" description="HNH nuclease" evidence="2">
    <location>
        <begin position="36"/>
        <end position="88"/>
    </location>
</feature>
<reference evidence="4" key="1">
    <citation type="journal article" date="2019" name="Int. J. Syst. Evol. Microbiol.">
        <title>The Global Catalogue of Microorganisms (GCM) 10K type strain sequencing project: providing services to taxonomists for standard genome sequencing and annotation.</title>
        <authorList>
            <consortium name="The Broad Institute Genomics Platform"/>
            <consortium name="The Broad Institute Genome Sequencing Center for Infectious Disease"/>
            <person name="Wu L."/>
            <person name="Ma J."/>
        </authorList>
    </citation>
    <scope>NUCLEOTIDE SEQUENCE [LARGE SCALE GENOMIC DNA]</scope>
    <source>
        <strain evidence="4">CCUG 53903</strain>
    </source>
</reference>
<name>A0ABW1D194_9ACTN</name>
<feature type="region of interest" description="Disordered" evidence="1">
    <location>
        <begin position="1"/>
        <end position="31"/>
    </location>
</feature>
<dbReference type="SMART" id="SM00507">
    <property type="entry name" value="HNHc"/>
    <property type="match status" value="1"/>
</dbReference>
<dbReference type="InterPro" id="IPR003615">
    <property type="entry name" value="HNH_nuc"/>
</dbReference>
<keyword evidence="3" id="KW-0378">Hydrolase</keyword>
<dbReference type="InterPro" id="IPR002711">
    <property type="entry name" value="HNH"/>
</dbReference>
<keyword evidence="3" id="KW-0540">Nuclease</keyword>